<organism evidence="3 4">
    <name type="scientific">Sphingobium herbicidovorans (strain ATCC 700291 / DSM 11019 / CCUG 56400 / KCTC 2939 / LMG 18315 / NBRC 16415 / MH)</name>
    <name type="common">Sphingomonas herbicidovorans</name>
    <dbReference type="NCBI Taxonomy" id="1219045"/>
    <lineage>
        <taxon>Bacteria</taxon>
        <taxon>Pseudomonadati</taxon>
        <taxon>Pseudomonadota</taxon>
        <taxon>Alphaproteobacteria</taxon>
        <taxon>Sphingomonadales</taxon>
        <taxon>Sphingomonadaceae</taxon>
        <taxon>Sphingobium</taxon>
    </lineage>
</organism>
<dbReference type="InterPro" id="IPR041238">
    <property type="entry name" value="Rap1a"/>
</dbReference>
<evidence type="ECO:0000313" key="3">
    <source>
        <dbReference type="EMBL" id="KFG88973.1"/>
    </source>
</evidence>
<reference evidence="3" key="1">
    <citation type="submission" date="2014-08" db="EMBL/GenBank/DDBJ databases">
        <title>Draft genome sequences of Sphingobium herbicidovorans.</title>
        <authorList>
            <person name="Gan H.M."/>
            <person name="Gan H.Y."/>
            <person name="Savka M.A."/>
        </authorList>
    </citation>
    <scope>NUCLEOTIDE SEQUENCE [LARGE SCALE GENOMIC DNA]</scope>
    <source>
        <strain evidence="3">NBRC 16415</strain>
    </source>
</reference>
<dbReference type="RefSeq" id="WP_081570502.1">
    <property type="nucleotide sequence ID" value="NZ_BCZD01000011.1"/>
</dbReference>
<evidence type="ECO:0000313" key="4">
    <source>
        <dbReference type="Proteomes" id="UP000024284"/>
    </source>
</evidence>
<feature type="chain" id="PRO_5001812978" description="Rap1a immunity protein domain-containing protein" evidence="1">
    <location>
        <begin position="20"/>
        <end position="127"/>
    </location>
</feature>
<dbReference type="AlphaFoldDB" id="A0A086P6F5"/>
<keyword evidence="4" id="KW-1185">Reference proteome</keyword>
<proteinExistence type="predicted"/>
<dbReference type="EMBL" id="JFZA02000045">
    <property type="protein sequence ID" value="KFG88973.1"/>
    <property type="molecule type" value="Genomic_DNA"/>
</dbReference>
<feature type="domain" description="Rap1a immunity protein" evidence="2">
    <location>
        <begin position="34"/>
        <end position="116"/>
    </location>
</feature>
<evidence type="ECO:0000259" key="2">
    <source>
        <dbReference type="Pfam" id="PF18602"/>
    </source>
</evidence>
<dbReference type="OrthoDB" id="7478018at2"/>
<comment type="caution">
    <text evidence="3">The sequence shown here is derived from an EMBL/GenBank/DDBJ whole genome shotgun (WGS) entry which is preliminary data.</text>
</comment>
<dbReference type="Proteomes" id="UP000024284">
    <property type="component" value="Unassembled WGS sequence"/>
</dbReference>
<dbReference type="STRING" id="76947.GCA_002080435_03209"/>
<name>A0A086P6F5_SPHHM</name>
<accession>A0A086P6F5</accession>
<gene>
    <name evidence="3" type="ORF">BV98_003373</name>
</gene>
<feature type="signal peptide" evidence="1">
    <location>
        <begin position="1"/>
        <end position="19"/>
    </location>
</feature>
<keyword evidence="1" id="KW-0732">Signal</keyword>
<dbReference type="PATRIC" id="fig|1219045.3.peg.3431"/>
<evidence type="ECO:0000256" key="1">
    <source>
        <dbReference type="SAM" id="SignalP"/>
    </source>
</evidence>
<protein>
    <recommendedName>
        <fullName evidence="2">Rap1a immunity protein domain-containing protein</fullName>
    </recommendedName>
</protein>
<sequence length="127" mass="13298">MSRSFILMFFAAATVPVSASEAVEGTRDIPAFFSGERLFEICSQPNYGQCSMYVAGVIDGMFYADGEGGSRAICRTEITNQAAAELVLNRLSGDAQLRSLSAAAAVHAAIADRLSCPGPASAILAEQ</sequence>
<dbReference type="Pfam" id="PF18602">
    <property type="entry name" value="Rap1a"/>
    <property type="match status" value="1"/>
</dbReference>